<feature type="region of interest" description="Disordered" evidence="1">
    <location>
        <begin position="90"/>
        <end position="116"/>
    </location>
</feature>
<evidence type="ECO:0000313" key="3">
    <source>
        <dbReference type="Proteomes" id="UP000314294"/>
    </source>
</evidence>
<comment type="caution">
    <text evidence="2">The sequence shown here is derived from an EMBL/GenBank/DDBJ whole genome shotgun (WGS) entry which is preliminary data.</text>
</comment>
<feature type="compositionally biased region" description="Basic and acidic residues" evidence="1">
    <location>
        <begin position="94"/>
        <end position="107"/>
    </location>
</feature>
<evidence type="ECO:0000313" key="2">
    <source>
        <dbReference type="EMBL" id="TNN39952.1"/>
    </source>
</evidence>
<evidence type="ECO:0000256" key="1">
    <source>
        <dbReference type="SAM" id="MobiDB-lite"/>
    </source>
</evidence>
<reference evidence="2 3" key="1">
    <citation type="submission" date="2019-03" db="EMBL/GenBank/DDBJ databases">
        <title>First draft genome of Liparis tanakae, snailfish: a comprehensive survey of snailfish specific genes.</title>
        <authorList>
            <person name="Kim W."/>
            <person name="Song I."/>
            <person name="Jeong J.-H."/>
            <person name="Kim D."/>
            <person name="Kim S."/>
            <person name="Ryu S."/>
            <person name="Song J.Y."/>
            <person name="Lee S.K."/>
        </authorList>
    </citation>
    <scope>NUCLEOTIDE SEQUENCE [LARGE SCALE GENOMIC DNA]</scope>
    <source>
        <tissue evidence="2">Muscle</tissue>
    </source>
</reference>
<accession>A0A4Z2FI28</accession>
<organism evidence="2 3">
    <name type="scientific">Liparis tanakae</name>
    <name type="common">Tanaka's snailfish</name>
    <dbReference type="NCBI Taxonomy" id="230148"/>
    <lineage>
        <taxon>Eukaryota</taxon>
        <taxon>Metazoa</taxon>
        <taxon>Chordata</taxon>
        <taxon>Craniata</taxon>
        <taxon>Vertebrata</taxon>
        <taxon>Euteleostomi</taxon>
        <taxon>Actinopterygii</taxon>
        <taxon>Neopterygii</taxon>
        <taxon>Teleostei</taxon>
        <taxon>Neoteleostei</taxon>
        <taxon>Acanthomorphata</taxon>
        <taxon>Eupercaria</taxon>
        <taxon>Perciformes</taxon>
        <taxon>Cottioidei</taxon>
        <taxon>Cottales</taxon>
        <taxon>Liparidae</taxon>
        <taxon>Liparis</taxon>
    </lineage>
</organism>
<dbReference type="Proteomes" id="UP000314294">
    <property type="component" value="Unassembled WGS sequence"/>
</dbReference>
<dbReference type="AlphaFoldDB" id="A0A4Z2FI28"/>
<proteinExistence type="predicted"/>
<protein>
    <submittedName>
        <fullName evidence="2">Uncharacterized protein</fullName>
    </submittedName>
</protein>
<sequence>MRRGLQADIFSATAGWRCSTLHSSRPGGDASRPGGDAPRFTARWRRFTLHAHRFHLKKSFRGKCNVAFVQQERRTHVYIRAARFKRCRGAVGTPRERRTARHAEGTARHRHTGGGE</sequence>
<gene>
    <name evidence="2" type="ORF">EYF80_049888</name>
</gene>
<dbReference type="EMBL" id="SRLO01001232">
    <property type="protein sequence ID" value="TNN39952.1"/>
    <property type="molecule type" value="Genomic_DNA"/>
</dbReference>
<keyword evidence="3" id="KW-1185">Reference proteome</keyword>
<name>A0A4Z2FI28_9TELE</name>